<proteinExistence type="predicted"/>
<dbReference type="AlphaFoldDB" id="A0AAD1Y7F7"/>
<evidence type="ECO:0000313" key="1">
    <source>
        <dbReference type="EMBL" id="CAI2386007.1"/>
    </source>
</evidence>
<protein>
    <submittedName>
        <fullName evidence="1">Uncharacterized protein</fullName>
    </submittedName>
</protein>
<evidence type="ECO:0000313" key="2">
    <source>
        <dbReference type="Proteomes" id="UP001295684"/>
    </source>
</evidence>
<dbReference type="Proteomes" id="UP001295684">
    <property type="component" value="Unassembled WGS sequence"/>
</dbReference>
<gene>
    <name evidence="1" type="ORF">ECRASSUSDP1_LOCUS27606</name>
</gene>
<name>A0AAD1Y7F7_EUPCR</name>
<accession>A0AAD1Y7F7</accession>
<keyword evidence="2" id="KW-1185">Reference proteome</keyword>
<sequence length="767" mass="88895">MLPPVKCIDEDGEISPKHSTLRETKPIRRKYKMDIEIKPKLNQRVLSNNQRHLSNLRMRKNMSVEYRHLPDPDYHPPKGDDLYVCVDADVSKPLDPSYRSQFPKIKKSRFSNALETLSIDERRKKNNKSLVRMRKNLKLPNHLSNYSILSNNNTQIRSNIEISRERENKSVTHLINKLKKAQMVKAGTGSELSNFTPGRNIHSKKTLPMESRINMMIKNDSTVDFPQSLISKRSYDKTVIFSDIEVYLNKIRKHGKIQPKIYGIFKLPIGKIHEPQGDFEASSVSSILSQCNEIVLEQRYRRRRLQNHQTITIEFLDCKIENSIEEEKKTPFHYIYTTSGERVSTFTSCLDEKILLLVHEDKTRLVKKLLKYREIELLKEKQAKYHTKNYRAEMEKAMAGFCQENLQKWKSNMQRIISKDNIEYNLQKNEEGRIKYGTKLIKAVPLSVSPKAIEMDYSKDSFENLSSSEEELATQVKSFLINPKIKDLSPKKNISRRHSIKKTYSPENTVAGKSIHSPSRRMTINQDKPFQGFSKDLVPDLNYRQIKRIAKKYKIPINQVYELITQYNGLVKISDQDVKASNEEDMVNSPRSDDEEAKKLLGVKAETLSKYTRLLSDKHPDIIPKILKGVGVDIGSKDPRVNLRSFLNLNSILDFGTANKSELIQFWTRILDPDNIMNVEKFQVMDFLEKLSKGRFTRSNNDEFSYAKDVWKFFISKEVVTPKGDKLDIHKLRASLEKGSIDIKIFGDIFKSGFNPSLNKDDDSCSS</sequence>
<reference evidence="1" key="1">
    <citation type="submission" date="2023-07" db="EMBL/GenBank/DDBJ databases">
        <authorList>
            <consortium name="AG Swart"/>
            <person name="Singh M."/>
            <person name="Singh A."/>
            <person name="Seah K."/>
            <person name="Emmerich C."/>
        </authorList>
    </citation>
    <scope>NUCLEOTIDE SEQUENCE</scope>
    <source>
        <strain evidence="1">DP1</strain>
    </source>
</reference>
<comment type="caution">
    <text evidence="1">The sequence shown here is derived from an EMBL/GenBank/DDBJ whole genome shotgun (WGS) entry which is preliminary data.</text>
</comment>
<organism evidence="1 2">
    <name type="scientific">Euplotes crassus</name>
    <dbReference type="NCBI Taxonomy" id="5936"/>
    <lineage>
        <taxon>Eukaryota</taxon>
        <taxon>Sar</taxon>
        <taxon>Alveolata</taxon>
        <taxon>Ciliophora</taxon>
        <taxon>Intramacronucleata</taxon>
        <taxon>Spirotrichea</taxon>
        <taxon>Hypotrichia</taxon>
        <taxon>Euplotida</taxon>
        <taxon>Euplotidae</taxon>
        <taxon>Moneuplotes</taxon>
    </lineage>
</organism>
<dbReference type="EMBL" id="CAMPGE010028487">
    <property type="protein sequence ID" value="CAI2386007.1"/>
    <property type="molecule type" value="Genomic_DNA"/>
</dbReference>